<evidence type="ECO:0000313" key="7">
    <source>
        <dbReference type="EMBL" id="BBI50189.1"/>
    </source>
</evidence>
<organism evidence="7 8">
    <name type="scientific">Vreelandella olivaria</name>
    <dbReference type="NCBI Taxonomy" id="390919"/>
    <lineage>
        <taxon>Bacteria</taxon>
        <taxon>Pseudomonadati</taxon>
        <taxon>Pseudomonadota</taxon>
        <taxon>Gammaproteobacteria</taxon>
        <taxon>Oceanospirillales</taxon>
        <taxon>Halomonadaceae</taxon>
        <taxon>Vreelandella</taxon>
    </lineage>
</organism>
<evidence type="ECO:0000256" key="4">
    <source>
        <dbReference type="HAMAP-Rule" id="MF_01914"/>
    </source>
</evidence>
<keyword evidence="5" id="KW-0472">Membrane</keyword>
<dbReference type="EMBL" id="AP019416">
    <property type="protein sequence ID" value="BBI50189.1"/>
    <property type="molecule type" value="Genomic_DNA"/>
</dbReference>
<comment type="function">
    <text evidence="4">Involved in the assembly of lipopolysaccharide (LPS). Required for the translocation of LPS from the inner membrane to the outer membrane. May form a bridge between the inner membrane and the outer membrane, via interactions with LptC and LptD, thereby facilitating LPS transfer across the periplasm.</text>
</comment>
<evidence type="ECO:0000256" key="3">
    <source>
        <dbReference type="ARBA" id="ARBA00022764"/>
    </source>
</evidence>
<dbReference type="InterPro" id="IPR052037">
    <property type="entry name" value="LPS_export_LptA"/>
</dbReference>
<dbReference type="Proteomes" id="UP000289555">
    <property type="component" value="Chromosome"/>
</dbReference>
<dbReference type="NCBIfam" id="TIGR03002">
    <property type="entry name" value="outer_YhbN_LptA"/>
    <property type="match status" value="1"/>
</dbReference>
<protein>
    <recommendedName>
        <fullName evidence="4">Lipopolysaccharide export system protein LptA</fullName>
    </recommendedName>
</protein>
<sequence>MVKRFKVRIWLAGLVISLGALLVWLDPRGPQDTSIDPEAQAQEPGHVLENAEITLFGDNGNVLQSLKTPRLIHTPQQSETWAEEPEALLYDNEDRQWLASADVGTLNTATQSLLLSGSARLIAPDEGWQLDTELLHYDGVTQHAWSDTPVILQQPPQQMSASRMDVWLNDSRVRLTDNVRGTHPRPSNLERSRHESTYLHRPFALAMPLTTLAQTSQQAPIEVEADRLDLDQRAGTAVYSGDVDIRQGEMQLRGERVEVKRNEAGELSTATATGERAYLRHQGEGQEGPTEGWARRIIYHVAERRVELIDQAELTQQEDTFSGGRLEYFIDREVIQARSDVDGSEPQRIRMTLQPEQ</sequence>
<dbReference type="Pfam" id="PF06835">
    <property type="entry name" value="LptC"/>
    <property type="match status" value="1"/>
</dbReference>
<dbReference type="Gene3D" id="2.60.450.10">
    <property type="entry name" value="Lipopolysaccharide (LPS) transport protein A like domain"/>
    <property type="match status" value="2"/>
</dbReference>
<comment type="similarity">
    <text evidence="4">Belongs to the LptA family.</text>
</comment>
<dbReference type="HAMAP" id="MF_01914">
    <property type="entry name" value="LPS_assembly_LptA"/>
    <property type="match status" value="1"/>
</dbReference>
<keyword evidence="5" id="KW-1133">Transmembrane helix</keyword>
<reference evidence="8" key="1">
    <citation type="journal article" date="2019" name="Microbiol. Resour. Announc.">
        <title>Complete Genome Sequence of Halomonas olivaria, a Moderately Halophilic Bacterium Isolated from Olive Processing Effluents, Obtained by Nanopore Sequencing.</title>
        <authorList>
            <person name="Nagata S."/>
            <person name="Ii K.M."/>
            <person name="Tsukimi T."/>
            <person name="Miura M.C."/>
            <person name="Galipon J."/>
            <person name="Arakawa K."/>
        </authorList>
    </citation>
    <scope>NUCLEOTIDE SEQUENCE [LARGE SCALE GENOMIC DNA]</scope>
    <source>
        <strain evidence="8">TYRC17</strain>
    </source>
</reference>
<evidence type="ECO:0000256" key="1">
    <source>
        <dbReference type="ARBA" id="ARBA00022448"/>
    </source>
</evidence>
<feature type="transmembrane region" description="Helical" evidence="5">
    <location>
        <begin position="7"/>
        <end position="25"/>
    </location>
</feature>
<keyword evidence="5" id="KW-0812">Transmembrane</keyword>
<dbReference type="Pfam" id="PF03968">
    <property type="entry name" value="LptD_N"/>
    <property type="match status" value="1"/>
</dbReference>
<keyword evidence="8" id="KW-1185">Reference proteome</keyword>
<evidence type="ECO:0000256" key="2">
    <source>
        <dbReference type="ARBA" id="ARBA00022729"/>
    </source>
</evidence>
<comment type="subcellular location">
    <subcellularLocation>
        <location evidence="4">Periplasm</location>
    </subcellularLocation>
</comment>
<evidence type="ECO:0000256" key="5">
    <source>
        <dbReference type="SAM" id="Phobius"/>
    </source>
</evidence>
<keyword evidence="1 4" id="KW-0813">Transport</keyword>
<dbReference type="InterPro" id="IPR005653">
    <property type="entry name" value="OstA-like_N"/>
</dbReference>
<keyword evidence="2" id="KW-0732">Signal</keyword>
<evidence type="ECO:0000313" key="8">
    <source>
        <dbReference type="Proteomes" id="UP000289555"/>
    </source>
</evidence>
<dbReference type="InterPro" id="IPR026265">
    <property type="entry name" value="LptC"/>
</dbReference>
<dbReference type="NCBIfam" id="TIGR04409">
    <property type="entry name" value="LptC_YrbK"/>
    <property type="match status" value="1"/>
</dbReference>
<dbReference type="PANTHER" id="PTHR36504">
    <property type="entry name" value="LIPOPOLYSACCHARIDE EXPORT SYSTEM PROTEIN LPTA"/>
    <property type="match status" value="1"/>
</dbReference>
<evidence type="ECO:0000259" key="6">
    <source>
        <dbReference type="Pfam" id="PF03968"/>
    </source>
</evidence>
<accession>A0ABM7GHR7</accession>
<keyword evidence="3 4" id="KW-0574">Periplasm</keyword>
<feature type="domain" description="Organic solvent tolerance-like N-terminal" evidence="6">
    <location>
        <begin position="222"/>
        <end position="333"/>
    </location>
</feature>
<dbReference type="InterPro" id="IPR014340">
    <property type="entry name" value="LptA"/>
</dbReference>
<name>A0ABM7GHR7_9GAMM</name>
<dbReference type="PANTHER" id="PTHR36504:SF1">
    <property type="entry name" value="LIPOPOLYSACCHARIDE EXPORT SYSTEM PROTEIN LPTA"/>
    <property type="match status" value="1"/>
</dbReference>
<gene>
    <name evidence="4" type="primary">lptA</name>
    <name evidence="7" type="ORF">HORIV_26100</name>
</gene>
<proteinExistence type="inferred from homology"/>
<dbReference type="InterPro" id="IPR010664">
    <property type="entry name" value="LipoPS_assembly_LptC-rel"/>
</dbReference>
<comment type="subunit">
    <text evidence="4">Component of the lipopolysaccharide transport and assembly complex.</text>
</comment>